<evidence type="ECO:0000256" key="1">
    <source>
        <dbReference type="SAM" id="MobiDB-lite"/>
    </source>
</evidence>
<keyword evidence="3" id="KW-1185">Reference proteome</keyword>
<feature type="region of interest" description="Disordered" evidence="1">
    <location>
        <begin position="39"/>
        <end position="60"/>
    </location>
</feature>
<dbReference type="InParanoid" id="G4U1H9"/>
<reference evidence="2 3" key="1">
    <citation type="journal article" date="2011" name="PLoS Pathog.">
        <title>Endophytic Life Strategies Decoded by Genome and Transcriptome Analyses of the Mutualistic Root Symbiont Piriformospora indica.</title>
        <authorList>
            <person name="Zuccaro A."/>
            <person name="Lahrmann U."/>
            <person name="Guldener U."/>
            <person name="Langen G."/>
            <person name="Pfiffi S."/>
            <person name="Biedenkopf D."/>
            <person name="Wong P."/>
            <person name="Samans B."/>
            <person name="Grimm C."/>
            <person name="Basiewicz M."/>
            <person name="Murat C."/>
            <person name="Martin F."/>
            <person name="Kogel K.H."/>
        </authorList>
    </citation>
    <scope>NUCLEOTIDE SEQUENCE [LARGE SCALE GENOMIC DNA]</scope>
    <source>
        <strain evidence="2 3">DSM 11827</strain>
    </source>
</reference>
<accession>G4U1H9</accession>
<comment type="caution">
    <text evidence="2">The sequence shown here is derived from an EMBL/GenBank/DDBJ whole genome shotgun (WGS) entry which is preliminary data.</text>
</comment>
<sequence length="60" mass="6287">MSLSDLCVAIRGKGIGTDSLGQTFHHFAAIARTSALLAAQKEKPDAPPKKVRGKKKAQAA</sequence>
<evidence type="ECO:0000313" key="3">
    <source>
        <dbReference type="Proteomes" id="UP000007148"/>
    </source>
</evidence>
<feature type="compositionally biased region" description="Basic residues" evidence="1">
    <location>
        <begin position="49"/>
        <end position="60"/>
    </location>
</feature>
<dbReference type="EMBL" id="CAFZ01001585">
    <property type="protein sequence ID" value="CCA77422.1"/>
    <property type="molecule type" value="Genomic_DNA"/>
</dbReference>
<proteinExistence type="predicted"/>
<dbReference type="AlphaFoldDB" id="G4U1H9"/>
<gene>
    <name evidence="2" type="ORF">PIIN_11399</name>
</gene>
<evidence type="ECO:0000313" key="2">
    <source>
        <dbReference type="EMBL" id="CCA77422.1"/>
    </source>
</evidence>
<organism evidence="2 3">
    <name type="scientific">Serendipita indica (strain DSM 11827)</name>
    <name type="common">Root endophyte fungus</name>
    <name type="synonym">Piriformospora indica</name>
    <dbReference type="NCBI Taxonomy" id="1109443"/>
    <lineage>
        <taxon>Eukaryota</taxon>
        <taxon>Fungi</taxon>
        <taxon>Dikarya</taxon>
        <taxon>Basidiomycota</taxon>
        <taxon>Agaricomycotina</taxon>
        <taxon>Agaricomycetes</taxon>
        <taxon>Sebacinales</taxon>
        <taxon>Serendipitaceae</taxon>
        <taxon>Serendipita</taxon>
    </lineage>
</organism>
<dbReference type="Proteomes" id="UP000007148">
    <property type="component" value="Unassembled WGS sequence"/>
</dbReference>
<name>G4U1H9_SERID</name>
<dbReference type="HOGENOM" id="CLU_2942649_0_0_1"/>
<protein>
    <submittedName>
        <fullName evidence="2">Uncharacterized protein</fullName>
    </submittedName>
</protein>